<keyword evidence="3" id="KW-1185">Reference proteome</keyword>
<organism evidence="2 3">
    <name type="scientific">Cytospora leucostoma</name>
    <dbReference type="NCBI Taxonomy" id="1230097"/>
    <lineage>
        <taxon>Eukaryota</taxon>
        <taxon>Fungi</taxon>
        <taxon>Dikarya</taxon>
        <taxon>Ascomycota</taxon>
        <taxon>Pezizomycotina</taxon>
        <taxon>Sordariomycetes</taxon>
        <taxon>Sordariomycetidae</taxon>
        <taxon>Diaporthales</taxon>
        <taxon>Cytosporaceae</taxon>
        <taxon>Cytospora</taxon>
    </lineage>
</organism>
<dbReference type="InterPro" id="IPR036322">
    <property type="entry name" value="WD40_repeat_dom_sf"/>
</dbReference>
<feature type="compositionally biased region" description="Low complexity" evidence="1">
    <location>
        <begin position="244"/>
        <end position="257"/>
    </location>
</feature>
<dbReference type="EMBL" id="LKEB01000034">
    <property type="protein sequence ID" value="ROW08533.1"/>
    <property type="molecule type" value="Genomic_DNA"/>
</dbReference>
<dbReference type="STRING" id="1230097.A0A423WYD8"/>
<proteinExistence type="predicted"/>
<feature type="region of interest" description="Disordered" evidence="1">
    <location>
        <begin position="108"/>
        <end position="257"/>
    </location>
</feature>
<feature type="region of interest" description="Disordered" evidence="1">
    <location>
        <begin position="631"/>
        <end position="651"/>
    </location>
</feature>
<dbReference type="Proteomes" id="UP000285146">
    <property type="component" value="Unassembled WGS sequence"/>
</dbReference>
<evidence type="ECO:0000256" key="1">
    <source>
        <dbReference type="SAM" id="MobiDB-lite"/>
    </source>
</evidence>
<dbReference type="AlphaFoldDB" id="A0A423WYD8"/>
<feature type="compositionally biased region" description="Polar residues" evidence="1">
    <location>
        <begin position="110"/>
        <end position="135"/>
    </location>
</feature>
<gene>
    <name evidence="2" type="ORF">VPNG_06141</name>
</gene>
<evidence type="ECO:0000313" key="3">
    <source>
        <dbReference type="Proteomes" id="UP000285146"/>
    </source>
</evidence>
<dbReference type="SUPFAM" id="SSF50978">
    <property type="entry name" value="WD40 repeat-like"/>
    <property type="match status" value="1"/>
</dbReference>
<sequence length="674" mass="72211">MDGPFVAANTAALAAAARSVQIATDFLREVPAAQDEVEPVLAELCDLRGILECLQNVTLPDPLFAPLTRVVRAAPDAVPITSPPSPPTTPPSVQSMMFSFRRLALGFSDPGQTRPSSTISSETDSGCEISTQSLLASIPDEDLTKHPGFGQRYIKPSPLPLNNAQYSPDTGRPLPAYSLFPSPPPARSLPPLPPPKSGLRRNPLLSSAGRAPQVPVKSRARAVSSGTHDARFTTSSDAASNRHSTTSNLSLTKLPPLSSSDTYEQSLYSLQHTLSTASEDIGIDVTPLRRIDPIDKDSAYGVYSIETSPTSTNLASRHGKSCVNIWEVQSGYTLISTIKVPFYVQAQPRSRDNFIRSHAILSEALNLVAITSCFGHTLEVWNWAKRKKVQSLSDVYRWAYTRQPQAGSYPLAAYREDRDTIDLYPASPSTTSKKPFGKPRSIDLRKAGLPHLPKLPELAYSATGPLLVAAAGPRPPRPDCPPPEHAALLMAWQLGDDASAPVPHTPYKSLMPDRARYPELENSLPLCLATYGSVAVSVWSAARFRTIGRPGAWQVEPVAVTERSVLVWDFGGAEDGGSCMTYRIPDVLSCVSPDCRFVAYCDPGGGGSGARAGGLVVLDATSGRELWRMDGKEVSSDGASGRRSGRSSLRSGVDGGISVYEVKEGIGIGVNTVS</sequence>
<feature type="compositionally biased region" description="Polar residues" evidence="1">
    <location>
        <begin position="224"/>
        <end position="243"/>
    </location>
</feature>
<dbReference type="OrthoDB" id="5242786at2759"/>
<feature type="compositionally biased region" description="Low complexity" evidence="1">
    <location>
        <begin position="636"/>
        <end position="651"/>
    </location>
</feature>
<accession>A0A423WYD8</accession>
<dbReference type="InParanoid" id="A0A423WYD8"/>
<protein>
    <submittedName>
        <fullName evidence="2">Uncharacterized protein</fullName>
    </submittedName>
</protein>
<evidence type="ECO:0000313" key="2">
    <source>
        <dbReference type="EMBL" id="ROW08533.1"/>
    </source>
</evidence>
<feature type="compositionally biased region" description="Pro residues" evidence="1">
    <location>
        <begin position="181"/>
        <end position="196"/>
    </location>
</feature>
<name>A0A423WYD8_9PEZI</name>
<reference evidence="2 3" key="1">
    <citation type="submission" date="2015-09" db="EMBL/GenBank/DDBJ databases">
        <title>Host preference determinants of Valsa canker pathogens revealed by comparative genomics.</title>
        <authorList>
            <person name="Yin Z."/>
            <person name="Huang L."/>
        </authorList>
    </citation>
    <scope>NUCLEOTIDE SEQUENCE [LARGE SCALE GENOMIC DNA]</scope>
    <source>
        <strain evidence="2 3">SXYLt</strain>
    </source>
</reference>
<comment type="caution">
    <text evidence="2">The sequence shown here is derived from an EMBL/GenBank/DDBJ whole genome shotgun (WGS) entry which is preliminary data.</text>
</comment>